<gene>
    <name evidence="2" type="ORF">CAAN4_F15984</name>
</gene>
<keyword evidence="3" id="KW-1185">Reference proteome</keyword>
<name>A0ABP0EKG6_9ASCO</name>
<dbReference type="InterPro" id="IPR013708">
    <property type="entry name" value="Shikimate_DH-bd_N"/>
</dbReference>
<dbReference type="SUPFAM" id="SSF53223">
    <property type="entry name" value="Aminoacid dehydrogenase-like, N-terminal domain"/>
    <property type="match status" value="1"/>
</dbReference>
<dbReference type="Proteomes" id="UP001497600">
    <property type="component" value="Chromosome F"/>
</dbReference>
<protein>
    <recommendedName>
        <fullName evidence="1">Rhodanese domain-containing protein</fullName>
    </recommendedName>
</protein>
<evidence type="ECO:0000313" key="3">
    <source>
        <dbReference type="Proteomes" id="UP001497600"/>
    </source>
</evidence>
<dbReference type="InterPro" id="IPR046346">
    <property type="entry name" value="Aminoacid_DH-like_N_sf"/>
</dbReference>
<dbReference type="InterPro" id="IPR036291">
    <property type="entry name" value="NAD(P)-bd_dom_sf"/>
</dbReference>
<feature type="domain" description="Rhodanese" evidence="1">
    <location>
        <begin position="116"/>
        <end position="177"/>
    </location>
</feature>
<dbReference type="Gene3D" id="3.40.50.720">
    <property type="entry name" value="NAD(P)-binding Rossmann-like Domain"/>
    <property type="match status" value="1"/>
</dbReference>
<dbReference type="PANTHER" id="PTHR21089:SF1">
    <property type="entry name" value="BIFUNCTIONAL 3-DEHYDROQUINATE DEHYDRATASE_SHIKIMATE DEHYDROGENASE, CHLOROPLASTIC"/>
    <property type="match status" value="1"/>
</dbReference>
<organism evidence="2 3">
    <name type="scientific">[Candida] anglica</name>
    <dbReference type="NCBI Taxonomy" id="148631"/>
    <lineage>
        <taxon>Eukaryota</taxon>
        <taxon>Fungi</taxon>
        <taxon>Dikarya</taxon>
        <taxon>Ascomycota</taxon>
        <taxon>Saccharomycotina</taxon>
        <taxon>Pichiomycetes</taxon>
        <taxon>Debaryomycetaceae</taxon>
        <taxon>Kurtzmaniella</taxon>
    </lineage>
</organism>
<dbReference type="PANTHER" id="PTHR21089">
    <property type="entry name" value="SHIKIMATE DEHYDROGENASE"/>
    <property type="match status" value="1"/>
</dbReference>
<proteinExistence type="predicted"/>
<evidence type="ECO:0000259" key="1">
    <source>
        <dbReference type="PROSITE" id="PS50206"/>
    </source>
</evidence>
<dbReference type="EMBL" id="OZ004258">
    <property type="protein sequence ID" value="CAK7914341.1"/>
    <property type="molecule type" value="Genomic_DNA"/>
</dbReference>
<dbReference type="CDD" id="cd01065">
    <property type="entry name" value="NAD_bind_Shikimate_DH"/>
    <property type="match status" value="1"/>
</dbReference>
<dbReference type="Pfam" id="PF08501">
    <property type="entry name" value="Shikimate_dh_N"/>
    <property type="match status" value="1"/>
</dbReference>
<evidence type="ECO:0000313" key="2">
    <source>
        <dbReference type="EMBL" id="CAK7914341.1"/>
    </source>
</evidence>
<dbReference type="InterPro" id="IPR001763">
    <property type="entry name" value="Rhodanese-like_dom"/>
</dbReference>
<dbReference type="PROSITE" id="PS50206">
    <property type="entry name" value="RHODANESE_3"/>
    <property type="match status" value="1"/>
</dbReference>
<dbReference type="Gene3D" id="3.40.50.10860">
    <property type="entry name" value="Leucine Dehydrogenase, chain A, domain 1"/>
    <property type="match status" value="1"/>
</dbReference>
<dbReference type="InterPro" id="IPR022893">
    <property type="entry name" value="Shikimate_DH_fam"/>
</dbReference>
<reference evidence="2 3" key="1">
    <citation type="submission" date="2024-01" db="EMBL/GenBank/DDBJ databases">
        <authorList>
            <consortium name="Genoscope - CEA"/>
            <person name="William W."/>
        </authorList>
    </citation>
    <scope>NUCLEOTIDE SEQUENCE [LARGE SCALE GENOMIC DNA]</scope>
    <source>
        <strain evidence="2 3">29B2s-10</strain>
    </source>
</reference>
<accession>A0ABP0EKG6</accession>
<sequence length="301" mass="33740">MSTCESDRVKEQIIPLFGLGIAHSRAPMLHNFIFAKLGLPWKYVLFDSDNVESFKENYYDDFFACAVTMPNKIIMTQHVDSVDEGAVAVGAINTIYSRTIDGNKVKIGTNTDTIGIRDAILFNSPQISIERAKGKPGLVYGGGGASRSAVYALVEYLGCSKVYIINRFKQEVESLEKSMVEGGFKGQILHVETPEQAQNLEVPNLIVCTIPDFAPTTLEEIRAKSTLDVFKKNGDGVVLEMCYHPNPKTRLYQEFQESNWFVISGIEAMIYQAFAQQVLWTGYNMKELHTKEAIEYVHNNL</sequence>
<dbReference type="SUPFAM" id="SSF51735">
    <property type="entry name" value="NAD(P)-binding Rossmann-fold domains"/>
    <property type="match status" value="1"/>
</dbReference>